<dbReference type="RefSeq" id="WP_283872265.1">
    <property type="nucleotide sequence ID" value="NZ_CP126101.1"/>
</dbReference>
<dbReference type="AlphaFoldDB" id="A0AAX3X188"/>
<organism evidence="1 2">
    <name type="scientific">Lysinibacillus pakistanensis</name>
    <dbReference type="NCBI Taxonomy" id="759811"/>
    <lineage>
        <taxon>Bacteria</taxon>
        <taxon>Bacillati</taxon>
        <taxon>Bacillota</taxon>
        <taxon>Bacilli</taxon>
        <taxon>Bacillales</taxon>
        <taxon>Bacillaceae</taxon>
        <taxon>Lysinibacillus</taxon>
    </lineage>
</organism>
<proteinExistence type="predicted"/>
<sequence length="131" mass="14638">MKGFIKGISSLFLIIFISLVLLTTKQYVNVPTIQTPPTTNYAEEIGDKLQASDFTKKTIIALRAAGYSPDSTIGYLVESPTNQIMTIHLHNIDKVDKSTESEIQYIVNRIAKNNNLHNFIVNVQLVDVSLQ</sequence>
<name>A0AAX3X188_9BACI</name>
<protein>
    <submittedName>
        <fullName evidence="1">Uncharacterized protein</fullName>
    </submittedName>
</protein>
<gene>
    <name evidence="1" type="ORF">QNH24_11380</name>
</gene>
<dbReference type="EMBL" id="CP126101">
    <property type="protein sequence ID" value="WHY53805.1"/>
    <property type="molecule type" value="Genomic_DNA"/>
</dbReference>
<evidence type="ECO:0000313" key="1">
    <source>
        <dbReference type="EMBL" id="WHY53805.1"/>
    </source>
</evidence>
<accession>A0AAX3X188</accession>
<evidence type="ECO:0000313" key="2">
    <source>
        <dbReference type="Proteomes" id="UP001178322"/>
    </source>
</evidence>
<reference evidence="1" key="1">
    <citation type="submission" date="2023-05" db="EMBL/GenBank/DDBJ databases">
        <title>Comparative genomics of Bacillaceae isolates and their secondary metabolite potential.</title>
        <authorList>
            <person name="Song L."/>
            <person name="Nielsen L.J."/>
            <person name="Mohite O."/>
            <person name="Xu X."/>
            <person name="Weber T."/>
            <person name="Kovacs A.T."/>
        </authorList>
    </citation>
    <scope>NUCLEOTIDE SEQUENCE</scope>
    <source>
        <strain evidence="1">LY1</strain>
    </source>
</reference>
<dbReference type="Proteomes" id="UP001178322">
    <property type="component" value="Chromosome"/>
</dbReference>